<feature type="region of interest" description="Disordered" evidence="2">
    <location>
        <begin position="203"/>
        <end position="234"/>
    </location>
</feature>
<feature type="coiled-coil region" evidence="1">
    <location>
        <begin position="680"/>
        <end position="863"/>
    </location>
</feature>
<feature type="coiled-coil region" evidence="1">
    <location>
        <begin position="340"/>
        <end position="430"/>
    </location>
</feature>
<feature type="region of interest" description="Disordered" evidence="2">
    <location>
        <begin position="600"/>
        <end position="619"/>
    </location>
</feature>
<feature type="region of interest" description="Disordered" evidence="2">
    <location>
        <begin position="542"/>
        <end position="592"/>
    </location>
</feature>
<feature type="compositionally biased region" description="Low complexity" evidence="2">
    <location>
        <begin position="80"/>
        <end position="101"/>
    </location>
</feature>
<evidence type="ECO:0000313" key="4">
    <source>
        <dbReference type="Proteomes" id="UP000886998"/>
    </source>
</evidence>
<feature type="compositionally biased region" description="Polar residues" evidence="2">
    <location>
        <begin position="138"/>
        <end position="151"/>
    </location>
</feature>
<feature type="compositionally biased region" description="Polar residues" evidence="2">
    <location>
        <begin position="7"/>
        <end position="18"/>
    </location>
</feature>
<proteinExistence type="predicted"/>
<evidence type="ECO:0000313" key="3">
    <source>
        <dbReference type="EMBL" id="GFY37067.1"/>
    </source>
</evidence>
<name>A0A8X7BNS0_9ARAC</name>
<comment type="caution">
    <text evidence="3">The sequence shown here is derived from an EMBL/GenBank/DDBJ whole genome shotgun (WGS) entry which is preliminary data.</text>
</comment>
<feature type="compositionally biased region" description="Polar residues" evidence="2">
    <location>
        <begin position="573"/>
        <end position="592"/>
    </location>
</feature>
<reference evidence="3" key="1">
    <citation type="submission" date="2020-08" db="EMBL/GenBank/DDBJ databases">
        <title>Multicomponent nature underlies the extraordinary mechanical properties of spider dragline silk.</title>
        <authorList>
            <person name="Kono N."/>
            <person name="Nakamura H."/>
            <person name="Mori M."/>
            <person name="Yoshida Y."/>
            <person name="Ohtoshi R."/>
            <person name="Malay A.D."/>
            <person name="Moran D.A.P."/>
            <person name="Tomita M."/>
            <person name="Numata K."/>
            <person name="Arakawa K."/>
        </authorList>
    </citation>
    <scope>NUCLEOTIDE SEQUENCE</scope>
</reference>
<feature type="compositionally biased region" description="Polar residues" evidence="2">
    <location>
        <begin position="555"/>
        <end position="565"/>
    </location>
</feature>
<protein>
    <submittedName>
        <fullName evidence="3">Uncharacterized protein</fullName>
    </submittedName>
</protein>
<keyword evidence="4" id="KW-1185">Reference proteome</keyword>
<feature type="compositionally biased region" description="Low complexity" evidence="2">
    <location>
        <begin position="542"/>
        <end position="554"/>
    </location>
</feature>
<dbReference type="EMBL" id="BMAV01000082">
    <property type="protein sequence ID" value="GFY37067.1"/>
    <property type="molecule type" value="Genomic_DNA"/>
</dbReference>
<evidence type="ECO:0000256" key="2">
    <source>
        <dbReference type="SAM" id="MobiDB-lite"/>
    </source>
</evidence>
<feature type="compositionally biased region" description="Low complexity" evidence="2">
    <location>
        <begin position="19"/>
        <end position="37"/>
    </location>
</feature>
<organism evidence="3 4">
    <name type="scientific">Trichonephila inaurata madagascariensis</name>
    <dbReference type="NCBI Taxonomy" id="2747483"/>
    <lineage>
        <taxon>Eukaryota</taxon>
        <taxon>Metazoa</taxon>
        <taxon>Ecdysozoa</taxon>
        <taxon>Arthropoda</taxon>
        <taxon>Chelicerata</taxon>
        <taxon>Arachnida</taxon>
        <taxon>Araneae</taxon>
        <taxon>Araneomorphae</taxon>
        <taxon>Entelegynae</taxon>
        <taxon>Araneoidea</taxon>
        <taxon>Nephilidae</taxon>
        <taxon>Trichonephila</taxon>
        <taxon>Trichonephila inaurata</taxon>
    </lineage>
</organism>
<dbReference type="AlphaFoldDB" id="A0A8X7BNS0"/>
<keyword evidence="1" id="KW-0175">Coiled coil</keyword>
<dbReference type="Proteomes" id="UP000886998">
    <property type="component" value="Unassembled WGS sequence"/>
</dbReference>
<evidence type="ECO:0000256" key="1">
    <source>
        <dbReference type="SAM" id="Coils"/>
    </source>
</evidence>
<accession>A0A8X7BNS0</accession>
<feature type="compositionally biased region" description="Polar residues" evidence="2">
    <location>
        <begin position="206"/>
        <end position="223"/>
    </location>
</feature>
<feature type="coiled-coil region" evidence="1">
    <location>
        <begin position="241"/>
        <end position="311"/>
    </location>
</feature>
<feature type="compositionally biased region" description="Polar residues" evidence="2">
    <location>
        <begin position="600"/>
        <end position="617"/>
    </location>
</feature>
<gene>
    <name evidence="3" type="primary">AVEN_146760_1</name>
    <name evidence="3" type="ORF">TNIN_349801</name>
</gene>
<sequence length="899" mass="101283">MPGNQLPMASNPQSASTNLTKSSTLVRSKSLRLSSSKPKLDSGASSLTRHGSIRVSKAQTTTATTAKPPFSVFRKPAVKPKPSFCSSKSSENIENNSAKSKPNADTDNKKMTSSACFSPTKHTDSRNATLSEIHRTPSDSPTSLYSDKSQSQEANSWCTSDLVSHLRRLTEEHEKLQVEHARLRMQLLENVPFLPVSNLRRDHQHLSQSDSHLASIPENSPDGSSLGERDSSHSQIQESVVQSYRCEVLRLQEENRKLQRKYWEQVLNSELVEDESTNSASQQIVDLIDKLDAKEKELLEATGRVQELDNHLATSNLELQQCQDALQDQQHRYEEVIYHRDELMKQLKEHRKALREAQETIDFLQIERATLAETFTETEQSLQATKAELLKEHNKANELMDHTRKMYLKIKDKDLQVQLLRAELDRTQGNCRDMLLSQGAELTMISMHLSQMSMSVHSILTSAADFAANELSLQKEMLEEVMAECDSEGDQNESYPKENGILKSDSQISNSMESSLSNEKFLDTHKSLPDIFTCEPISPLYSSASSESERPLSLVQSRVQAYEQTSKNDTKSSKQNPLKPSSEQNSDSVKSSIENLSSINGDLSRISSPSKDNSPVANSAFKPVGMATAFRPVRQRSLESDALFIENLGSEDEKKASFEIMLSEMDRLIKKVGKVIELTQERFSSKIKLLNEEKNILQEELRCNKKKQYELQTELNNRDYLVEKANGKTEELLEQLKKIQEEHAEEKEALKQKMLSLTEQIKCLEAVNAEQSNQITNEVKQMIAIATAEPNCEFLSNAQAICDKLNLKQEIAKLKATVTQKETVLQQLAQKYTRTTTNLESHLKKAEKEIQVLDNVIEKVFSTLETNSELVEKNEALKNLLSLVSGNCTLSNIGTKQDK</sequence>
<dbReference type="OrthoDB" id="6428810at2759"/>
<feature type="region of interest" description="Disordered" evidence="2">
    <location>
        <begin position="1"/>
        <end position="151"/>
    </location>
</feature>